<comment type="caution">
    <text evidence="5">The sequence shown here is derived from an EMBL/GenBank/DDBJ whole genome shotgun (WGS) entry which is preliminary data.</text>
</comment>
<evidence type="ECO:0000313" key="4">
    <source>
        <dbReference type="EMBL" id="HGL40467.1"/>
    </source>
</evidence>
<evidence type="ECO:0000256" key="2">
    <source>
        <dbReference type="PROSITE-ProRule" id="PRU00117"/>
    </source>
</evidence>
<dbReference type="Gene3D" id="3.30.1370.10">
    <property type="entry name" value="K Homology domain, type 1"/>
    <property type="match status" value="2"/>
</dbReference>
<dbReference type="AlphaFoldDB" id="A0A7C4E1J1"/>
<dbReference type="PROSITE" id="PS50084">
    <property type="entry name" value="KH_TYPE_1"/>
    <property type="match status" value="1"/>
</dbReference>
<evidence type="ECO:0000313" key="6">
    <source>
        <dbReference type="EMBL" id="HHN52557.1"/>
    </source>
</evidence>
<feature type="domain" description="K Homology" evidence="3">
    <location>
        <begin position="108"/>
        <end position="171"/>
    </location>
</feature>
<dbReference type="EMBL" id="DTAD01000027">
    <property type="protein sequence ID" value="HGN90041.1"/>
    <property type="molecule type" value="Genomic_DNA"/>
</dbReference>
<dbReference type="InterPro" id="IPR055211">
    <property type="entry name" value="KH_PNO1_2nd"/>
</dbReference>
<dbReference type="PANTHER" id="PTHR12826">
    <property type="entry name" value="RIBONUCLEASE Y"/>
    <property type="match status" value="1"/>
</dbReference>
<dbReference type="Pfam" id="PF22891">
    <property type="entry name" value="KH_PNO1_2nd"/>
    <property type="match status" value="1"/>
</dbReference>
<dbReference type="InterPro" id="IPR036612">
    <property type="entry name" value="KH_dom_type_1_sf"/>
</dbReference>
<dbReference type="Pfam" id="PF00013">
    <property type="entry name" value="KH_1"/>
    <property type="match status" value="1"/>
</dbReference>
<evidence type="ECO:0000259" key="3">
    <source>
        <dbReference type="SMART" id="SM00322"/>
    </source>
</evidence>
<evidence type="ECO:0000256" key="1">
    <source>
        <dbReference type="ARBA" id="ARBA00022884"/>
    </source>
</evidence>
<dbReference type="SUPFAM" id="SSF54791">
    <property type="entry name" value="Eukaryotic type KH-domain (KH-domain type I)"/>
    <property type="match status" value="2"/>
</dbReference>
<dbReference type="GO" id="GO:0003723">
    <property type="term" value="F:RNA binding"/>
    <property type="evidence" value="ECO:0007669"/>
    <property type="project" value="UniProtKB-UniRule"/>
</dbReference>
<dbReference type="PANTHER" id="PTHR12826:SF13">
    <property type="entry name" value="RNA-BINDING PROTEIN PNO1"/>
    <property type="match status" value="1"/>
</dbReference>
<accession>A0A7C4E1J1</accession>
<name>A0A7C4E1J1_CALS0</name>
<dbReference type="InterPro" id="IPR004088">
    <property type="entry name" value="KH_dom_type_1"/>
</dbReference>
<protein>
    <submittedName>
        <fullName evidence="5">RNA-processing protein</fullName>
    </submittedName>
</protein>
<dbReference type="EMBL" id="DTCM01000025">
    <property type="protein sequence ID" value="HGL40467.1"/>
    <property type="molecule type" value="Genomic_DNA"/>
</dbReference>
<dbReference type="EMBL" id="DRXG01000099">
    <property type="protein sequence ID" value="HHN52557.1"/>
    <property type="molecule type" value="Genomic_DNA"/>
</dbReference>
<reference evidence="5" key="1">
    <citation type="journal article" date="2020" name="mSystems">
        <title>Genome- and Community-Level Interaction Insights into Carbon Utilization and Element Cycling Functions of Hydrothermarchaeota in Hydrothermal Sediment.</title>
        <authorList>
            <person name="Zhou Z."/>
            <person name="Liu Y."/>
            <person name="Xu W."/>
            <person name="Pan J."/>
            <person name="Luo Z.H."/>
            <person name="Li M."/>
        </authorList>
    </citation>
    <scope>NUCLEOTIDE SEQUENCE [LARGE SCALE GENOMIC DNA]</scope>
    <source>
        <strain evidence="6">SpSt-1073</strain>
        <strain evidence="5">SpSt-613</strain>
        <strain evidence="4">SpSt-669</strain>
    </source>
</reference>
<dbReference type="InterPro" id="IPR019964">
    <property type="entry name" value="KH_domain_protein_archaea"/>
</dbReference>
<proteinExistence type="predicted"/>
<gene>
    <name evidence="6" type="ORF">ENM30_04510</name>
    <name evidence="5" type="ORF">ENT82_02800</name>
    <name evidence="4" type="ORF">ENU43_02200</name>
</gene>
<dbReference type="NCBIfam" id="TIGR03665">
    <property type="entry name" value="arCOG04150"/>
    <property type="match status" value="1"/>
</dbReference>
<sequence length="201" mass="21635">MVGGKNFPHISHSSFVVNIPRERVGVLIGGGGSVKAEIEKLLGVSLQVDSSEGTVVINLAKPVEEGGDPASLFKARDIVTAIGRGFSPEKALKLVEDGTVLTVIDLTDYVGDSPNHLARVKARVIGTQGKTRRIIEETCQVDVSVYGDTVAIIGEYENVRAAEEAVITLVRGAPHGAVYRMLNEYARRRKTGGLYPPRPRF</sequence>
<dbReference type="CDD" id="cd22390">
    <property type="entry name" value="KH-I_Dim2p_like_rpt2"/>
    <property type="match status" value="1"/>
</dbReference>
<keyword evidence="1 2" id="KW-0694">RNA-binding</keyword>
<dbReference type="InterPro" id="IPR004087">
    <property type="entry name" value="KH_dom"/>
</dbReference>
<feature type="domain" description="K Homology" evidence="3">
    <location>
        <begin position="11"/>
        <end position="84"/>
    </location>
</feature>
<dbReference type="SMART" id="SM00322">
    <property type="entry name" value="KH"/>
    <property type="match status" value="2"/>
</dbReference>
<evidence type="ECO:0000313" key="5">
    <source>
        <dbReference type="EMBL" id="HGN90041.1"/>
    </source>
</evidence>
<organism evidence="5">
    <name type="scientific">Caldiarchaeum subterraneum</name>
    <dbReference type="NCBI Taxonomy" id="311458"/>
    <lineage>
        <taxon>Archaea</taxon>
        <taxon>Nitrososphaerota</taxon>
        <taxon>Candidatus Caldarchaeales</taxon>
        <taxon>Candidatus Caldarchaeaceae</taxon>
        <taxon>Candidatus Caldarchaeum</taxon>
    </lineage>
</organism>